<comment type="caution">
    <text evidence="3">The sequence shown here is derived from an EMBL/GenBank/DDBJ whole genome shotgun (WGS) entry which is preliminary data.</text>
</comment>
<organism evidence="3 4">
    <name type="scientific">Arcticibacter pallidicorallinus</name>
    <dbReference type="NCBI Taxonomy" id="1259464"/>
    <lineage>
        <taxon>Bacteria</taxon>
        <taxon>Pseudomonadati</taxon>
        <taxon>Bacteroidota</taxon>
        <taxon>Sphingobacteriia</taxon>
        <taxon>Sphingobacteriales</taxon>
        <taxon>Sphingobacteriaceae</taxon>
        <taxon>Arcticibacter</taxon>
    </lineage>
</organism>
<reference evidence="3 4" key="1">
    <citation type="submission" date="2018-03" db="EMBL/GenBank/DDBJ databases">
        <title>Genomic Encyclopedia of Type Strains, Phase III (KMG-III): the genomes of soil and plant-associated and newly described type strains.</title>
        <authorList>
            <person name="Whitman W."/>
        </authorList>
    </citation>
    <scope>NUCLEOTIDE SEQUENCE [LARGE SCALE GENOMIC DNA]</scope>
    <source>
        <strain evidence="3 4">CGMCC 1.9313</strain>
    </source>
</reference>
<proteinExistence type="predicted"/>
<dbReference type="Proteomes" id="UP000238034">
    <property type="component" value="Unassembled WGS sequence"/>
</dbReference>
<feature type="transmembrane region" description="Helical" evidence="1">
    <location>
        <begin position="167"/>
        <end position="191"/>
    </location>
</feature>
<sequence>MISKAQYKRSEKGEFHHIAHRTVEETKSFISNFPWKTERSLASVELTCPSVTLEHPGGTYLKIGPYFGEKYSLYYLAPNKKVYFQNVDTMEEVSQWVKVYFENEGKLTGFKKYSFTLNPLSHFKTNRFEYLVNRKATMNFFRGTRNILLMALVLFWIRFIGNPNIPAILTVTTIVLSFFLIYSCPLIYFYFNYFSSDRNSYLQISKGHEEFIYGTRDNKKRYNKQDIASIDTYVTSAYRSPWRECELFIITFKDGERIRFTSLLISSSTFRKKFPNNPIKVNSKYFPTVESIE</sequence>
<keyword evidence="1" id="KW-0812">Transmembrane</keyword>
<accession>A0A2T0U0Z3</accession>
<evidence type="ECO:0000313" key="3">
    <source>
        <dbReference type="EMBL" id="PRY51574.1"/>
    </source>
</evidence>
<gene>
    <name evidence="3" type="ORF">B0I27_107162</name>
</gene>
<feature type="domain" description="PH" evidence="2">
    <location>
        <begin position="129"/>
        <end position="273"/>
    </location>
</feature>
<name>A0A2T0U0Z3_9SPHI</name>
<feature type="transmembrane region" description="Helical" evidence="1">
    <location>
        <begin position="143"/>
        <end position="161"/>
    </location>
</feature>
<protein>
    <recommendedName>
        <fullName evidence="2">PH domain-containing protein</fullName>
    </recommendedName>
</protein>
<keyword evidence="1" id="KW-0472">Membrane</keyword>
<dbReference type="InterPro" id="IPR058916">
    <property type="entry name" value="PH_40"/>
</dbReference>
<dbReference type="Pfam" id="PF26566">
    <property type="entry name" value="PH_40"/>
    <property type="match status" value="1"/>
</dbReference>
<keyword evidence="4" id="KW-1185">Reference proteome</keyword>
<keyword evidence="1" id="KW-1133">Transmembrane helix</keyword>
<evidence type="ECO:0000256" key="1">
    <source>
        <dbReference type="SAM" id="Phobius"/>
    </source>
</evidence>
<dbReference type="EMBL" id="PVTH01000007">
    <property type="protein sequence ID" value="PRY51574.1"/>
    <property type="molecule type" value="Genomic_DNA"/>
</dbReference>
<evidence type="ECO:0000313" key="4">
    <source>
        <dbReference type="Proteomes" id="UP000238034"/>
    </source>
</evidence>
<dbReference type="AlphaFoldDB" id="A0A2T0U0Z3"/>
<evidence type="ECO:0000259" key="2">
    <source>
        <dbReference type="Pfam" id="PF26566"/>
    </source>
</evidence>